<dbReference type="Gene3D" id="3.60.10.10">
    <property type="entry name" value="Endonuclease/exonuclease/phosphatase"/>
    <property type="match status" value="1"/>
</dbReference>
<sequence length="711" mass="81965">MVQRPAKFNGSNFKMWRQKMTFFLTILGFAEYLQQDPPQPNESNDPLVVMVNQTWYHNNYLTINYILEGLAETLYPVYAGAKITKELWSSLNKKYQAEDYGTKKFIVGKMLDYKMVDSKSVVAKAQELMISVANFFIEERLEITLVKSPEAVKDICEILVETVGDSRCKISRLKTSRKSSVHGWGKPLENPQASWILQGVKYCRSSVNLLSKWPVVSFASSDRSMSSHQQVTHCNFSMVNYSNSNLTISCVYGAHTVVERRHLWESLQGRSNFNAISSPTEYKGTCEPSAHGMEEFNSCIEACNLFCSDLTGGLFTWSGTRSHGKTWRRLDRVLVNLEFQSSFPNFYTHHLPKACSDHKAILFSCHSSQKRGPSSFRFLDVLIHHDQFLQVVKDSWNKSHTCGGMRGNVAKLIDLKGCLREWNKEFGNIFDNLTLAEDLSTQTQLCYEEDPSEANLKKAQEANAKLLLATHKEVAYWKQKANARWLENGDFNSKAFNGEIIDHGMLCIPRQEVRPRAPLPWARPGAFRIQRVSHTATRGERIMEPDPDDWELKDQMASRMFNAGLTEGQSTTRPPLFDGTNYLYWKERMRIFIQSNDYKLWLIVKNGCRVPMKKVGEVNVPKTEEEFTDEDCKKMELNSKAINMIYCGVNADDYRKISRCETAKQMWEKLEVTYEGTAQVLMMMMKKSLRKRNRKKRKCRNKRSFLRNGEH</sequence>
<evidence type="ECO:0008006" key="4">
    <source>
        <dbReference type="Google" id="ProtNLM"/>
    </source>
</evidence>
<evidence type="ECO:0000313" key="3">
    <source>
        <dbReference type="Proteomes" id="UP000595140"/>
    </source>
</evidence>
<name>A0A484LLE0_9ASTE</name>
<organism evidence="2 3">
    <name type="scientific">Cuscuta campestris</name>
    <dbReference type="NCBI Taxonomy" id="132261"/>
    <lineage>
        <taxon>Eukaryota</taxon>
        <taxon>Viridiplantae</taxon>
        <taxon>Streptophyta</taxon>
        <taxon>Embryophyta</taxon>
        <taxon>Tracheophyta</taxon>
        <taxon>Spermatophyta</taxon>
        <taxon>Magnoliopsida</taxon>
        <taxon>eudicotyledons</taxon>
        <taxon>Gunneridae</taxon>
        <taxon>Pentapetalae</taxon>
        <taxon>asterids</taxon>
        <taxon>lamiids</taxon>
        <taxon>Solanales</taxon>
        <taxon>Convolvulaceae</taxon>
        <taxon>Cuscuteae</taxon>
        <taxon>Cuscuta</taxon>
        <taxon>Cuscuta subgen. Grammica</taxon>
        <taxon>Cuscuta sect. Cleistogrammica</taxon>
    </lineage>
</organism>
<dbReference type="AlphaFoldDB" id="A0A484LLE0"/>
<accession>A0A484LLE0</accession>
<dbReference type="Pfam" id="PF14223">
    <property type="entry name" value="Retrotran_gag_2"/>
    <property type="match status" value="2"/>
</dbReference>
<protein>
    <recommendedName>
        <fullName evidence="4">DUF4219 domain-containing protein</fullName>
    </recommendedName>
</protein>
<dbReference type="PANTHER" id="PTHR33710:SF13">
    <property type="entry name" value="ENDONUCLEASE_EXONUCLEASE_PHOSPHATASE FAMILY PROTEIN"/>
    <property type="match status" value="1"/>
</dbReference>
<gene>
    <name evidence="2" type="ORF">CCAM_LOCUS19059</name>
</gene>
<feature type="compositionally biased region" description="Basic residues" evidence="1">
    <location>
        <begin position="692"/>
        <end position="705"/>
    </location>
</feature>
<dbReference type="OrthoDB" id="1301789at2759"/>
<evidence type="ECO:0000313" key="2">
    <source>
        <dbReference type="EMBL" id="VFQ77283.1"/>
    </source>
</evidence>
<proteinExistence type="predicted"/>
<dbReference type="SUPFAM" id="SSF56219">
    <property type="entry name" value="DNase I-like"/>
    <property type="match status" value="1"/>
</dbReference>
<keyword evidence="3" id="KW-1185">Reference proteome</keyword>
<reference evidence="2 3" key="1">
    <citation type="submission" date="2018-04" db="EMBL/GenBank/DDBJ databases">
        <authorList>
            <person name="Vogel A."/>
        </authorList>
    </citation>
    <scope>NUCLEOTIDE SEQUENCE [LARGE SCALE GENOMIC DNA]</scope>
</reference>
<evidence type="ECO:0000256" key="1">
    <source>
        <dbReference type="SAM" id="MobiDB-lite"/>
    </source>
</evidence>
<dbReference type="InterPro" id="IPR036691">
    <property type="entry name" value="Endo/exonu/phosph_ase_sf"/>
</dbReference>
<dbReference type="PANTHER" id="PTHR33710">
    <property type="entry name" value="BNAC02G09200D PROTEIN"/>
    <property type="match status" value="1"/>
</dbReference>
<dbReference type="Proteomes" id="UP000595140">
    <property type="component" value="Unassembled WGS sequence"/>
</dbReference>
<feature type="region of interest" description="Disordered" evidence="1">
    <location>
        <begin position="692"/>
        <end position="711"/>
    </location>
</feature>
<dbReference type="EMBL" id="OOIL02001657">
    <property type="protein sequence ID" value="VFQ77283.1"/>
    <property type="molecule type" value="Genomic_DNA"/>
</dbReference>